<dbReference type="EMBL" id="JAFCIX010000494">
    <property type="protein sequence ID" value="KAH6588737.1"/>
    <property type="molecule type" value="Genomic_DNA"/>
</dbReference>
<protein>
    <submittedName>
        <fullName evidence="3">Uncharacterized protein</fullName>
    </submittedName>
</protein>
<reference evidence="3 4" key="1">
    <citation type="submission" date="2021-02" db="EMBL/GenBank/DDBJ databases">
        <title>Variation within the Batrachochytrium salamandrivorans European outbreak.</title>
        <authorList>
            <person name="Kelly M."/>
            <person name="Pasmans F."/>
            <person name="Shea T.P."/>
            <person name="Munoz J.F."/>
            <person name="Carranza S."/>
            <person name="Cuomo C.A."/>
            <person name="Martel A."/>
        </authorList>
    </citation>
    <scope>NUCLEOTIDE SEQUENCE [LARGE SCALE GENOMIC DNA]</scope>
    <source>
        <strain evidence="3 4">AMFP18/2</strain>
    </source>
</reference>
<organism evidence="3 4">
    <name type="scientific">Batrachochytrium salamandrivorans</name>
    <dbReference type="NCBI Taxonomy" id="1357716"/>
    <lineage>
        <taxon>Eukaryota</taxon>
        <taxon>Fungi</taxon>
        <taxon>Fungi incertae sedis</taxon>
        <taxon>Chytridiomycota</taxon>
        <taxon>Chytridiomycota incertae sedis</taxon>
        <taxon>Chytridiomycetes</taxon>
        <taxon>Rhizophydiales</taxon>
        <taxon>Rhizophydiales incertae sedis</taxon>
        <taxon>Batrachochytrium</taxon>
    </lineage>
</organism>
<feature type="compositionally biased region" description="Basic and acidic residues" evidence="1">
    <location>
        <begin position="295"/>
        <end position="307"/>
    </location>
</feature>
<keyword evidence="4" id="KW-1185">Reference proteome</keyword>
<feature type="chain" id="PRO_5045161395" evidence="2">
    <location>
        <begin position="19"/>
        <end position="307"/>
    </location>
</feature>
<accession>A0ABQ8EYS8</accession>
<feature type="region of interest" description="Disordered" evidence="1">
    <location>
        <begin position="28"/>
        <end position="51"/>
    </location>
</feature>
<evidence type="ECO:0000313" key="3">
    <source>
        <dbReference type="EMBL" id="KAH6588737.1"/>
    </source>
</evidence>
<evidence type="ECO:0000313" key="4">
    <source>
        <dbReference type="Proteomes" id="UP001648503"/>
    </source>
</evidence>
<keyword evidence="2" id="KW-0732">Signal</keyword>
<evidence type="ECO:0000256" key="1">
    <source>
        <dbReference type="SAM" id="MobiDB-lite"/>
    </source>
</evidence>
<sequence length="307" mass="34023">MRVGIGIILSVLSSSVLAAVIPNYGAGASTESGSSIGESNPNNSGDNSALSKMDRLRDFSERLRMRFMKNRDPRKQQYILKNNEKSFQTAIKKLAEATEGVSKDQFVVEVKKFLRTALDGARSGSELYDSKVKTPFFVLSITESKNRRSLLKKITKMKNTAKKAVEEHLGAITHAINNIAKHPQNVINEMEKITSSISHMCMALTVVSGRDYKDLVSKVKSPGNEENIEITNNYISKMNDHRDSAFEAVNAIKEEVTKGRVTFKGKTQSRFGAFKTGVKKRLGLKGKSSTGVTSNREEPEVTRETRV</sequence>
<name>A0ABQ8EYS8_9FUNG</name>
<evidence type="ECO:0000256" key="2">
    <source>
        <dbReference type="SAM" id="SignalP"/>
    </source>
</evidence>
<feature type="signal peptide" evidence="2">
    <location>
        <begin position="1"/>
        <end position="18"/>
    </location>
</feature>
<feature type="region of interest" description="Disordered" evidence="1">
    <location>
        <begin position="284"/>
        <end position="307"/>
    </location>
</feature>
<dbReference type="Proteomes" id="UP001648503">
    <property type="component" value="Unassembled WGS sequence"/>
</dbReference>
<gene>
    <name evidence="3" type="ORF">BASA50_010537</name>
</gene>
<proteinExistence type="predicted"/>
<feature type="compositionally biased region" description="Polar residues" evidence="1">
    <location>
        <begin position="29"/>
        <end position="50"/>
    </location>
</feature>
<comment type="caution">
    <text evidence="3">The sequence shown here is derived from an EMBL/GenBank/DDBJ whole genome shotgun (WGS) entry which is preliminary data.</text>
</comment>